<dbReference type="EMBL" id="KR815464">
    <property type="protein sequence ID" value="ALR71315.1"/>
    <property type="molecule type" value="Genomic_DNA"/>
</dbReference>
<reference evidence="16 20" key="1">
    <citation type="journal article" date="2015" name="Genome Biol. Evol.">
        <title>The Pangenome of the Anticarsia gemmatalis Multiple Nucleopolyhedrovirus (AgMNPV).</title>
        <authorList>
            <person name="Brito A.F."/>
            <person name="Braconi C.T."/>
            <person name="Weidmann M."/>
            <person name="Dilcher M."/>
            <person name="Alves J.M."/>
            <person name="Gruber A."/>
            <person name="Zanotto P.M."/>
        </authorList>
    </citation>
    <scope>NUCLEOTIDE SEQUENCE</scope>
    <source>
        <strain evidence="1">AgMNPV-26</strain>
        <strain evidence="2">AgMNPV-27</strain>
        <strain evidence="3">AgMNPV-28</strain>
        <strain evidence="4">AgMNPV-29</strain>
        <strain evidence="5">AgMNPV-30</strain>
        <strain evidence="6">AgMNPV-31</strain>
        <strain evidence="7">AgMNPV-32</strain>
        <strain evidence="8">AgMNPV-33</strain>
        <strain evidence="9">AgMNPV-34</strain>
        <strain evidence="10">AgMNPV-35</strain>
        <strain evidence="11">AgMNPV-36</strain>
        <strain evidence="12">AgMNPV-37</strain>
        <strain evidence="13">AgMNPV-38</strain>
        <strain evidence="14">AgMNPV-39</strain>
        <strain evidence="15">AgMNPV-40</strain>
        <strain evidence="16">AgMNPV-42</strain>
        <strain evidence="17">AgMNPV-43</strain>
    </source>
</reference>
<dbReference type="EMBL" id="MG746625">
    <property type="protein sequence ID" value="AXE72124.1"/>
    <property type="molecule type" value="Genomic_DNA"/>
</dbReference>
<dbReference type="EMBL" id="KR815467">
    <property type="protein sequence ID" value="ALR71785.1"/>
    <property type="molecule type" value="Genomic_DNA"/>
</dbReference>
<evidence type="ECO:0000313" key="10">
    <source>
        <dbReference type="EMBL" id="ALR71315.1"/>
    </source>
</evidence>
<dbReference type="Proteomes" id="UP000201478">
    <property type="component" value="Segment"/>
</dbReference>
<dbReference type="EMBL" id="KR815460">
    <property type="protein sequence ID" value="ALR70685.1"/>
    <property type="molecule type" value="Genomic_DNA"/>
</dbReference>
<dbReference type="EMBL" id="KR815462">
    <property type="protein sequence ID" value="ALR71000.1"/>
    <property type="molecule type" value="Genomic_DNA"/>
</dbReference>
<organism evidence="16">
    <name type="scientific">Anticarsia gemmatalis multiple nucleopolyhedrovirus</name>
    <dbReference type="NCBI Taxonomy" id="268591"/>
    <lineage>
        <taxon>Viruses</taxon>
        <taxon>Viruses incertae sedis</taxon>
        <taxon>Naldaviricetes</taxon>
        <taxon>Lefavirales</taxon>
        <taxon>Baculoviridae</taxon>
        <taxon>Alphabaculovirus</taxon>
        <taxon>Alphabaculovirus angemmatalis</taxon>
    </lineage>
</organism>
<evidence type="ECO:0000313" key="3">
    <source>
        <dbReference type="EMBL" id="ALR70215.1"/>
    </source>
</evidence>
<evidence type="ECO:0000313" key="4">
    <source>
        <dbReference type="EMBL" id="ALR70372.1"/>
    </source>
</evidence>
<dbReference type="EMBL" id="KR815468">
    <property type="protein sequence ID" value="ALR71942.1"/>
    <property type="molecule type" value="Genomic_DNA"/>
</dbReference>
<dbReference type="EMBL" id="KR815458">
    <property type="protein sequence ID" value="ALR70372.1"/>
    <property type="molecule type" value="Genomic_DNA"/>
</dbReference>
<dbReference type="EMBL" id="KR815455">
    <property type="protein sequence ID" value="ALR69900.1"/>
    <property type="molecule type" value="Genomic_DNA"/>
</dbReference>
<dbReference type="EMBL" id="KR815470">
    <property type="protein sequence ID" value="ALR72258.1"/>
    <property type="molecule type" value="Genomic_DNA"/>
</dbReference>
<dbReference type="EMBL" id="KR815466">
    <property type="protein sequence ID" value="ALR71629.1"/>
    <property type="molecule type" value="Genomic_DNA"/>
</dbReference>
<sequence>MATKREHTNETASNEPLKKKVKENYKRVTGKLLNKTTLSIDNQRYYTFRFLIDNKMEAYYGNLQCFKELVDGDCYDISLNFIKTKFKEWIQINEYVKCDTPIENTADQVQLSLTHTNFEDESVVNVLAKLKCVFKRLNANNYKMVFEINMADAGGAVRVEQVECFANAKVLASVAKGHVQNCEDFDQLMEFYFKNSGKLFNVYGVKCQHTVKGTNAFLNWVAGQMTRLETPTNTDNDDYLNLQYSNATNNISRSNKHLMCIKLSQFKADPKENDNGKESFSVQFKAIDCNDSDEPKWNKCVYYLDNNNKQDGKDETENNVMQKLSMDFDQLSTCLSDNLTKAIIYVTVDNAETNNMNMLGLLKYDEDMNEYSFI</sequence>
<accession>A0A0S3J1U2</accession>
<evidence type="ECO:0000313" key="5">
    <source>
        <dbReference type="EMBL" id="ALR70528.1"/>
    </source>
</evidence>
<evidence type="ECO:0000313" key="11">
    <source>
        <dbReference type="EMBL" id="ALR71473.1"/>
    </source>
</evidence>
<dbReference type="GeneID" id="30144349"/>
<evidence type="ECO:0000313" key="2">
    <source>
        <dbReference type="EMBL" id="ALR70058.1"/>
    </source>
</evidence>
<gene>
    <name evidence="16" type="ORF">AGNV_095</name>
</gene>
<dbReference type="GO" id="GO:0003677">
    <property type="term" value="F:DNA binding"/>
    <property type="evidence" value="ECO:0007669"/>
    <property type="project" value="InterPro"/>
</dbReference>
<dbReference type="EMBL" id="KR815465">
    <property type="protein sequence ID" value="ALR71473.1"/>
    <property type="molecule type" value="Genomic_DNA"/>
</dbReference>
<evidence type="ECO:0000313" key="17">
    <source>
        <dbReference type="EMBL" id="ALR72415.1"/>
    </source>
</evidence>
<evidence type="ECO:0000313" key="19">
    <source>
        <dbReference type="EMBL" id="AXE72271.1"/>
    </source>
</evidence>
<dbReference type="RefSeq" id="YP_009316110.1">
    <property type="nucleotide sequence ID" value="NC_031761.1"/>
</dbReference>
<dbReference type="EMBL" id="KR815457">
    <property type="protein sequence ID" value="ALR70215.1"/>
    <property type="molecule type" value="Genomic_DNA"/>
</dbReference>
<evidence type="ECO:0000313" key="13">
    <source>
        <dbReference type="EMBL" id="ALR71785.1"/>
    </source>
</evidence>
<name>A0A0S3J1U2_9ABAC</name>
<evidence type="ECO:0000313" key="7">
    <source>
        <dbReference type="EMBL" id="ALR70842.1"/>
    </source>
</evidence>
<dbReference type="EMBL" id="KR815459">
    <property type="protein sequence ID" value="ALR70528.1"/>
    <property type="molecule type" value="Genomic_DNA"/>
</dbReference>
<evidence type="ECO:0000313" key="18">
    <source>
        <dbReference type="EMBL" id="AXE72124.1"/>
    </source>
</evidence>
<dbReference type="EMBL" id="KR815463">
    <property type="protein sequence ID" value="ALR71157.1"/>
    <property type="molecule type" value="Genomic_DNA"/>
</dbReference>
<evidence type="ECO:0000313" key="12">
    <source>
        <dbReference type="EMBL" id="ALR71629.1"/>
    </source>
</evidence>
<dbReference type="EMBL" id="KR815471">
    <property type="protein sequence ID" value="ALR72415.1"/>
    <property type="molecule type" value="Genomic_DNA"/>
</dbReference>
<dbReference type="EMBL" id="KR815461">
    <property type="protein sequence ID" value="ALR70842.1"/>
    <property type="molecule type" value="Genomic_DNA"/>
</dbReference>
<evidence type="ECO:0000313" key="9">
    <source>
        <dbReference type="EMBL" id="ALR71157.1"/>
    </source>
</evidence>
<evidence type="ECO:0000313" key="1">
    <source>
        <dbReference type="EMBL" id="ALR69900.1"/>
    </source>
</evidence>
<dbReference type="KEGG" id="vg:30144349"/>
<dbReference type="EMBL" id="KR815456">
    <property type="protein sequence ID" value="ALR70058.1"/>
    <property type="molecule type" value="Genomic_DNA"/>
</dbReference>
<dbReference type="EMBL" id="MG746626">
    <property type="protein sequence ID" value="AXE72271.1"/>
    <property type="molecule type" value="Genomic_DNA"/>
</dbReference>
<evidence type="ECO:0000313" key="8">
    <source>
        <dbReference type="EMBL" id="ALR71000.1"/>
    </source>
</evidence>
<evidence type="ECO:0000313" key="15">
    <source>
        <dbReference type="EMBL" id="ALR72099.1"/>
    </source>
</evidence>
<reference evidence="18" key="2">
    <citation type="submission" date="2018-01" db="EMBL/GenBank/DDBJ databases">
        <title>Biological and molecular characterization of two Anticarsia gemmatalis Multiple Nucleopolyhedrovirus clones exhibiting contrasting virulence variants.</title>
        <authorList>
            <person name="Ferreira B.C."/>
            <person name="Silva A.M.R."/>
            <person name="Melo F.L."/>
            <person name="Sanches M.M."/>
            <person name="Moscardi F."/>
            <person name="Ribeiro B.M."/>
            <person name="Sousa M.L."/>
        </authorList>
    </citation>
    <scope>NUCLEOTIDE SEQUENCE</scope>
    <source>
        <strain evidence="18">Ag-01</strain>
        <strain evidence="19">Ag-16</strain>
    </source>
</reference>
<dbReference type="InterPro" id="IPR008415">
    <property type="entry name" value="Baculo_LEF-3"/>
</dbReference>
<evidence type="ECO:0000313" key="6">
    <source>
        <dbReference type="EMBL" id="ALR70685.1"/>
    </source>
</evidence>
<evidence type="ECO:0000313" key="14">
    <source>
        <dbReference type="EMBL" id="ALR71942.1"/>
    </source>
</evidence>
<protein>
    <submittedName>
        <fullName evidence="16">Late expression factor 3</fullName>
    </submittedName>
</protein>
<proteinExistence type="predicted"/>
<evidence type="ECO:0000313" key="16">
    <source>
        <dbReference type="EMBL" id="ALR72258.1"/>
    </source>
</evidence>
<evidence type="ECO:0000313" key="20">
    <source>
        <dbReference type="Proteomes" id="UP000201478"/>
    </source>
</evidence>
<dbReference type="Pfam" id="PF05847">
    <property type="entry name" value="Baculo_LEF-3"/>
    <property type="match status" value="1"/>
</dbReference>
<dbReference type="GO" id="GO:0006355">
    <property type="term" value="P:regulation of DNA-templated transcription"/>
    <property type="evidence" value="ECO:0007669"/>
    <property type="project" value="InterPro"/>
</dbReference>
<dbReference type="EMBL" id="KR815469">
    <property type="protein sequence ID" value="ALR72099.1"/>
    <property type="molecule type" value="Genomic_DNA"/>
</dbReference>